<proteinExistence type="predicted"/>
<dbReference type="OrthoDB" id="4232054at2"/>
<accession>A0A3N2CW26</accession>
<dbReference type="RefSeq" id="WP_148077080.1">
    <property type="nucleotide sequence ID" value="NZ_RKHO01000001.1"/>
</dbReference>
<dbReference type="AlphaFoldDB" id="A0A3N2CW26"/>
<gene>
    <name evidence="1" type="ORF">EDD33_2630</name>
</gene>
<evidence type="ECO:0000313" key="1">
    <source>
        <dbReference type="EMBL" id="ROR91755.1"/>
    </source>
</evidence>
<evidence type="ECO:0000313" key="2">
    <source>
        <dbReference type="Proteomes" id="UP000281738"/>
    </source>
</evidence>
<protein>
    <submittedName>
        <fullName evidence="1">Uncharacterized protein</fullName>
    </submittedName>
</protein>
<keyword evidence="2" id="KW-1185">Reference proteome</keyword>
<name>A0A3N2CW26_9ACTN</name>
<dbReference type="EMBL" id="RKHO01000001">
    <property type="protein sequence ID" value="ROR91755.1"/>
    <property type="molecule type" value="Genomic_DNA"/>
</dbReference>
<comment type="caution">
    <text evidence="1">The sequence shown here is derived from an EMBL/GenBank/DDBJ whole genome shotgun (WGS) entry which is preliminary data.</text>
</comment>
<sequence>MPDVTVAAGKVAAHGVVLVATQISTVAFADNIESVDIISDGTAAVFYTVDGSDPTIAGQHCYPIPAGVLSVDNRHTLNSSTTQDKVKLISAGTPTVTVVRA</sequence>
<reference evidence="1 2" key="1">
    <citation type="submission" date="2018-11" db="EMBL/GenBank/DDBJ databases">
        <title>Sequencing the genomes of 1000 actinobacteria strains.</title>
        <authorList>
            <person name="Klenk H.-P."/>
        </authorList>
    </citation>
    <scope>NUCLEOTIDE SEQUENCE [LARGE SCALE GENOMIC DNA]</scope>
    <source>
        <strain evidence="1 2">DSM 12652</strain>
    </source>
</reference>
<organism evidence="1 2">
    <name type="scientific">Nocardioides aurantiacus</name>
    <dbReference type="NCBI Taxonomy" id="86796"/>
    <lineage>
        <taxon>Bacteria</taxon>
        <taxon>Bacillati</taxon>
        <taxon>Actinomycetota</taxon>
        <taxon>Actinomycetes</taxon>
        <taxon>Propionibacteriales</taxon>
        <taxon>Nocardioidaceae</taxon>
        <taxon>Nocardioides</taxon>
    </lineage>
</organism>
<dbReference type="Proteomes" id="UP000281738">
    <property type="component" value="Unassembled WGS sequence"/>
</dbReference>